<reference evidence="4" key="1">
    <citation type="submission" date="2019-10" db="EMBL/GenBank/DDBJ databases">
        <authorList>
            <consortium name="DOE Joint Genome Institute"/>
            <person name="Kuo A."/>
            <person name="Miyauchi S."/>
            <person name="Kiss E."/>
            <person name="Drula E."/>
            <person name="Kohler A."/>
            <person name="Sanchez-Garcia M."/>
            <person name="Andreopoulos B."/>
            <person name="Barry K.W."/>
            <person name="Bonito G."/>
            <person name="Buee M."/>
            <person name="Carver A."/>
            <person name="Chen C."/>
            <person name="Cichocki N."/>
            <person name="Clum A."/>
            <person name="Culley D."/>
            <person name="Crous P.W."/>
            <person name="Fauchery L."/>
            <person name="Girlanda M."/>
            <person name="Hayes R."/>
            <person name="Keri Z."/>
            <person name="LaButti K."/>
            <person name="Lipzen A."/>
            <person name="Lombard V."/>
            <person name="Magnuson J."/>
            <person name="Maillard F."/>
            <person name="Morin E."/>
            <person name="Murat C."/>
            <person name="Nolan M."/>
            <person name="Ohm R."/>
            <person name="Pangilinan J."/>
            <person name="Pereira M."/>
            <person name="Perotto S."/>
            <person name="Peter M."/>
            <person name="Riley R."/>
            <person name="Sitrit Y."/>
            <person name="Stielow B."/>
            <person name="Szollosi G."/>
            <person name="Zifcakova L."/>
            <person name="Stursova M."/>
            <person name="Spatafora J.W."/>
            <person name="Tedersoo L."/>
            <person name="Vaario L.-M."/>
            <person name="Yamada A."/>
            <person name="Yan M."/>
            <person name="Wang P."/>
            <person name="Xu J."/>
            <person name="Bruns T."/>
            <person name="Baldrian P."/>
            <person name="Vilgalys R."/>
            <person name="Henrissat B."/>
            <person name="Grigoriev I.V."/>
            <person name="Hibbett D."/>
            <person name="Nagy L.G."/>
            <person name="Martin F.M."/>
        </authorList>
    </citation>
    <scope>NUCLEOTIDE SEQUENCE</scope>
    <source>
        <strain evidence="4">BED1</strain>
    </source>
</reference>
<evidence type="ECO:0000313" key="4">
    <source>
        <dbReference type="EMBL" id="KAF8447981.1"/>
    </source>
</evidence>
<feature type="compositionally biased region" description="Polar residues" evidence="2">
    <location>
        <begin position="48"/>
        <end position="65"/>
    </location>
</feature>
<proteinExistence type="predicted"/>
<keyword evidence="1" id="KW-0479">Metal-binding</keyword>
<reference evidence="4" key="2">
    <citation type="journal article" date="2020" name="Nat. Commun.">
        <title>Large-scale genome sequencing of mycorrhizal fungi provides insights into the early evolution of symbiotic traits.</title>
        <authorList>
            <person name="Miyauchi S."/>
            <person name="Kiss E."/>
            <person name="Kuo A."/>
            <person name="Drula E."/>
            <person name="Kohler A."/>
            <person name="Sanchez-Garcia M."/>
            <person name="Morin E."/>
            <person name="Andreopoulos B."/>
            <person name="Barry K.W."/>
            <person name="Bonito G."/>
            <person name="Buee M."/>
            <person name="Carver A."/>
            <person name="Chen C."/>
            <person name="Cichocki N."/>
            <person name="Clum A."/>
            <person name="Culley D."/>
            <person name="Crous P.W."/>
            <person name="Fauchery L."/>
            <person name="Girlanda M."/>
            <person name="Hayes R.D."/>
            <person name="Keri Z."/>
            <person name="LaButti K."/>
            <person name="Lipzen A."/>
            <person name="Lombard V."/>
            <person name="Magnuson J."/>
            <person name="Maillard F."/>
            <person name="Murat C."/>
            <person name="Nolan M."/>
            <person name="Ohm R.A."/>
            <person name="Pangilinan J."/>
            <person name="Pereira M.F."/>
            <person name="Perotto S."/>
            <person name="Peter M."/>
            <person name="Pfister S."/>
            <person name="Riley R."/>
            <person name="Sitrit Y."/>
            <person name="Stielow J.B."/>
            <person name="Szollosi G."/>
            <person name="Zifcakova L."/>
            <person name="Stursova M."/>
            <person name="Spatafora J.W."/>
            <person name="Tedersoo L."/>
            <person name="Vaario L.M."/>
            <person name="Yamada A."/>
            <person name="Yan M."/>
            <person name="Wang P."/>
            <person name="Xu J."/>
            <person name="Bruns T."/>
            <person name="Baldrian P."/>
            <person name="Vilgalys R."/>
            <person name="Dunand C."/>
            <person name="Henrissat B."/>
            <person name="Grigoriev I.V."/>
            <person name="Hibbett D."/>
            <person name="Nagy L.G."/>
            <person name="Martin F.M."/>
        </authorList>
    </citation>
    <scope>NUCLEOTIDE SEQUENCE</scope>
    <source>
        <strain evidence="4">BED1</strain>
    </source>
</reference>
<keyword evidence="1" id="KW-0863">Zinc-finger</keyword>
<feature type="region of interest" description="Disordered" evidence="2">
    <location>
        <begin position="41"/>
        <end position="90"/>
    </location>
</feature>
<name>A0AAD4C493_BOLED</name>
<dbReference type="PROSITE" id="PS50103">
    <property type="entry name" value="ZF_C3H1"/>
    <property type="match status" value="1"/>
</dbReference>
<organism evidence="4 5">
    <name type="scientific">Boletus edulis BED1</name>
    <dbReference type="NCBI Taxonomy" id="1328754"/>
    <lineage>
        <taxon>Eukaryota</taxon>
        <taxon>Fungi</taxon>
        <taxon>Dikarya</taxon>
        <taxon>Basidiomycota</taxon>
        <taxon>Agaricomycotina</taxon>
        <taxon>Agaricomycetes</taxon>
        <taxon>Agaricomycetidae</taxon>
        <taxon>Boletales</taxon>
        <taxon>Boletineae</taxon>
        <taxon>Boletaceae</taxon>
        <taxon>Boletoideae</taxon>
        <taxon>Boletus</taxon>
    </lineage>
</organism>
<evidence type="ECO:0000313" key="5">
    <source>
        <dbReference type="Proteomes" id="UP001194468"/>
    </source>
</evidence>
<dbReference type="GO" id="GO:0008270">
    <property type="term" value="F:zinc ion binding"/>
    <property type="evidence" value="ECO:0007669"/>
    <property type="project" value="UniProtKB-KW"/>
</dbReference>
<evidence type="ECO:0000259" key="3">
    <source>
        <dbReference type="PROSITE" id="PS50103"/>
    </source>
</evidence>
<dbReference type="Proteomes" id="UP001194468">
    <property type="component" value="Unassembled WGS sequence"/>
</dbReference>
<evidence type="ECO:0000256" key="2">
    <source>
        <dbReference type="SAM" id="MobiDB-lite"/>
    </source>
</evidence>
<feature type="region of interest" description="Disordered" evidence="2">
    <location>
        <begin position="114"/>
        <end position="134"/>
    </location>
</feature>
<dbReference type="Pfam" id="PF00642">
    <property type="entry name" value="zf-CCCH"/>
    <property type="match status" value="1"/>
</dbReference>
<comment type="caution">
    <text evidence="4">The sequence shown here is derived from an EMBL/GenBank/DDBJ whole genome shotgun (WGS) entry which is preliminary data.</text>
</comment>
<dbReference type="EMBL" id="WHUW01000004">
    <property type="protein sequence ID" value="KAF8447981.1"/>
    <property type="molecule type" value="Genomic_DNA"/>
</dbReference>
<dbReference type="InterPro" id="IPR000571">
    <property type="entry name" value="Znf_CCCH"/>
</dbReference>
<feature type="zinc finger region" description="C3H1-type" evidence="1">
    <location>
        <begin position="3"/>
        <end position="36"/>
    </location>
</feature>
<feature type="compositionally biased region" description="Basic and acidic residues" evidence="2">
    <location>
        <begin position="71"/>
        <end position="90"/>
    </location>
</feature>
<sequence>MSLYKTQRCRHFDEAGNPIKPYCSQGSKCRFIHPNDHQWAKLKRRNDGTPTPENRTPPRQRSSPLIPQMDLFKRKQKDTPREHDHRDWPVRINTDRRRDSDSWVYSRERNGPFEQGYSLKRANDESDPYPNQRPRLSERTLYAPVSAGGYNNSRYPAETNRIPYPVPHVSERNPETTTKVSDTFHRLAKLCCEIVQDNCFLDREEDKLKAFTGLSSELSRAVPDAAMAVTPALATVINGHTRTRERLENRVQELDALWKTLFSMLESDISKAIDSRLEHAMSLLDKERVSSTDRR</sequence>
<keyword evidence="1" id="KW-0862">Zinc</keyword>
<evidence type="ECO:0000256" key="1">
    <source>
        <dbReference type="PROSITE-ProRule" id="PRU00723"/>
    </source>
</evidence>
<keyword evidence="5" id="KW-1185">Reference proteome</keyword>
<gene>
    <name evidence="4" type="ORF">L210DRAFT_2829429</name>
</gene>
<accession>A0AAD4C493</accession>
<feature type="domain" description="C3H1-type" evidence="3">
    <location>
        <begin position="3"/>
        <end position="36"/>
    </location>
</feature>
<dbReference type="Gene3D" id="4.10.1000.10">
    <property type="entry name" value="Zinc finger, CCCH-type"/>
    <property type="match status" value="1"/>
</dbReference>
<protein>
    <recommendedName>
        <fullName evidence="3">C3H1-type domain-containing protein</fullName>
    </recommendedName>
</protein>
<dbReference type="AlphaFoldDB" id="A0AAD4C493"/>